<sequence length="169" mass="19289">MFTGNGALMTCEHANPNLKNNPTDSSAPFFSADTDPLYHFTCSRMEGAPQKRNTKHGIPATPKTIVKELRRLYWVAVRDEVQNMIRFYCEMKKAAYQPHVPPRLECDNFEKMFNIWGVTVLAVGSQPNFDKAAGSSLYHETLQRAQEHLNEPESNDHRYARLILQSSSE</sequence>
<reference evidence="2" key="2">
    <citation type="submission" date="2016-02" db="EMBL/GenBank/DDBJ databases">
        <title>Genome sequencing of Aspergillus luchuensis NBRC 4314.</title>
        <authorList>
            <person name="Yamada O."/>
        </authorList>
    </citation>
    <scope>NUCLEOTIDE SEQUENCE [LARGE SCALE GENOMIC DNA]</scope>
    <source>
        <strain evidence="2">RIB 2604</strain>
    </source>
</reference>
<evidence type="ECO:0000313" key="2">
    <source>
        <dbReference type="Proteomes" id="UP000075230"/>
    </source>
</evidence>
<dbReference type="EMBL" id="BCWF01000016">
    <property type="protein sequence ID" value="GAT22695.1"/>
    <property type="molecule type" value="Genomic_DNA"/>
</dbReference>
<comment type="caution">
    <text evidence="1">The sequence shown here is derived from an EMBL/GenBank/DDBJ whole genome shotgun (WGS) entry which is preliminary data.</text>
</comment>
<accession>A0A146F9S7</accession>
<dbReference type="Proteomes" id="UP000075230">
    <property type="component" value="Unassembled WGS sequence"/>
</dbReference>
<reference evidence="1 2" key="1">
    <citation type="journal article" date="2016" name="DNA Res.">
        <title>Genome sequence of Aspergillus luchuensis NBRC 4314.</title>
        <authorList>
            <person name="Yamada O."/>
            <person name="Machida M."/>
            <person name="Hosoyama A."/>
            <person name="Goto M."/>
            <person name="Takahashi T."/>
            <person name="Futagami T."/>
            <person name="Yamagata Y."/>
            <person name="Takeuchi M."/>
            <person name="Kobayashi T."/>
            <person name="Koike H."/>
            <person name="Abe K."/>
            <person name="Asai K."/>
            <person name="Arita M."/>
            <person name="Fujita N."/>
            <person name="Fukuda K."/>
            <person name="Higa K."/>
            <person name="Horikawa H."/>
            <person name="Ishikawa T."/>
            <person name="Jinno K."/>
            <person name="Kato Y."/>
            <person name="Kirimura K."/>
            <person name="Mizutani O."/>
            <person name="Nakasone K."/>
            <person name="Sano M."/>
            <person name="Shiraishi Y."/>
            <person name="Tsukahara M."/>
            <person name="Gomi K."/>
        </authorList>
    </citation>
    <scope>NUCLEOTIDE SEQUENCE [LARGE SCALE GENOMIC DNA]</scope>
    <source>
        <strain evidence="1 2">RIB 2604</strain>
    </source>
</reference>
<dbReference type="VEuPathDB" id="FungiDB:ASPFODRAFT_52373"/>
<organism evidence="1 2">
    <name type="scientific">Aspergillus kawachii</name>
    <name type="common">White koji mold</name>
    <name type="synonym">Aspergillus awamori var. kawachi</name>
    <dbReference type="NCBI Taxonomy" id="1069201"/>
    <lineage>
        <taxon>Eukaryota</taxon>
        <taxon>Fungi</taxon>
        <taxon>Dikarya</taxon>
        <taxon>Ascomycota</taxon>
        <taxon>Pezizomycotina</taxon>
        <taxon>Eurotiomycetes</taxon>
        <taxon>Eurotiomycetidae</taxon>
        <taxon>Eurotiales</taxon>
        <taxon>Aspergillaceae</taxon>
        <taxon>Aspergillus</taxon>
        <taxon>Aspergillus subgen. Circumdati</taxon>
    </lineage>
</organism>
<gene>
    <name evidence="1" type="ORF">RIB2604_01601100</name>
</gene>
<name>A0A146F9S7_ASPKA</name>
<dbReference type="AlphaFoldDB" id="A0A146F9S7"/>
<proteinExistence type="predicted"/>
<evidence type="ECO:0000313" key="1">
    <source>
        <dbReference type="EMBL" id="GAT22695.1"/>
    </source>
</evidence>
<protein>
    <submittedName>
        <fullName evidence="1">Uncharacterized protein</fullName>
    </submittedName>
</protein>